<accession>A0ABS0IA12</accession>
<organism evidence="2 3">
    <name type="scientific">Hymenobacter ruricola</name>
    <dbReference type="NCBI Taxonomy" id="2791023"/>
    <lineage>
        <taxon>Bacteria</taxon>
        <taxon>Pseudomonadati</taxon>
        <taxon>Bacteroidota</taxon>
        <taxon>Cytophagia</taxon>
        <taxon>Cytophagales</taxon>
        <taxon>Hymenobacteraceae</taxon>
        <taxon>Hymenobacter</taxon>
    </lineage>
</organism>
<evidence type="ECO:0008006" key="4">
    <source>
        <dbReference type="Google" id="ProtNLM"/>
    </source>
</evidence>
<keyword evidence="3" id="KW-1185">Reference proteome</keyword>
<sequence length="238" mass="25399">MKTTFTLLALLGAALGAPRARAQCHAFYSPAFYHSCHQKRDSCAVDKPLVPGRWAGYAGLLGATDRRGTPYAGFDLEGYYWVGPRWSAGLRGTLTAEMPVASAPAEVYAGAAQPRVMLYSVTFSTNLLLKDNTRWRLAVQAGAGLGGANLYDNARQVSVKGGGCGCTHAERIAMTAAPVSEVGLAATYKLKSKNAPWLTLRGGYRQWNGGASFGTFNQFSAYTLSLGVSLPDAPPRRK</sequence>
<proteinExistence type="predicted"/>
<reference evidence="2 3" key="1">
    <citation type="submission" date="2020-11" db="EMBL/GenBank/DDBJ databases">
        <authorList>
            <person name="Kim M.K."/>
        </authorList>
    </citation>
    <scope>NUCLEOTIDE SEQUENCE [LARGE SCALE GENOMIC DNA]</scope>
    <source>
        <strain evidence="2 3">BT662</strain>
    </source>
</reference>
<protein>
    <recommendedName>
        <fullName evidence="4">Outer membrane protein beta-barrel domain-containing protein</fullName>
    </recommendedName>
</protein>
<feature type="chain" id="PRO_5047014106" description="Outer membrane protein beta-barrel domain-containing protein" evidence="1">
    <location>
        <begin position="23"/>
        <end position="238"/>
    </location>
</feature>
<evidence type="ECO:0000256" key="1">
    <source>
        <dbReference type="SAM" id="SignalP"/>
    </source>
</evidence>
<gene>
    <name evidence="2" type="ORF">I2H31_20135</name>
</gene>
<name>A0ABS0IA12_9BACT</name>
<dbReference type="Proteomes" id="UP000618931">
    <property type="component" value="Unassembled WGS sequence"/>
</dbReference>
<keyword evidence="1" id="KW-0732">Signal</keyword>
<dbReference type="EMBL" id="JADQDM010000015">
    <property type="protein sequence ID" value="MBF9223427.1"/>
    <property type="molecule type" value="Genomic_DNA"/>
</dbReference>
<evidence type="ECO:0000313" key="3">
    <source>
        <dbReference type="Proteomes" id="UP000618931"/>
    </source>
</evidence>
<dbReference type="RefSeq" id="WP_196294857.1">
    <property type="nucleotide sequence ID" value="NZ_JADQDM010000015.1"/>
</dbReference>
<evidence type="ECO:0000313" key="2">
    <source>
        <dbReference type="EMBL" id="MBF9223427.1"/>
    </source>
</evidence>
<comment type="caution">
    <text evidence="2">The sequence shown here is derived from an EMBL/GenBank/DDBJ whole genome shotgun (WGS) entry which is preliminary data.</text>
</comment>
<feature type="signal peptide" evidence="1">
    <location>
        <begin position="1"/>
        <end position="22"/>
    </location>
</feature>